<dbReference type="OrthoDB" id="60843at2759"/>
<dbReference type="PANTHER" id="PTHR12320">
    <property type="entry name" value="PROTEIN PHOSPHATASE 2C"/>
    <property type="match status" value="1"/>
</dbReference>
<feature type="compositionally biased region" description="Basic and acidic residues" evidence="4">
    <location>
        <begin position="62"/>
        <end position="77"/>
    </location>
</feature>
<keyword evidence="3" id="KW-0479">Metal-binding</keyword>
<evidence type="ECO:0000256" key="1">
    <source>
        <dbReference type="ARBA" id="ARBA00047761"/>
    </source>
</evidence>
<dbReference type="InterPro" id="IPR001932">
    <property type="entry name" value="PPM-type_phosphatase-like_dom"/>
</dbReference>
<comment type="catalytic activity">
    <reaction evidence="2 3">
        <text>O-phospho-L-threonyl-[protein] + H2O = L-threonyl-[protein] + phosphate</text>
        <dbReference type="Rhea" id="RHEA:47004"/>
        <dbReference type="Rhea" id="RHEA-COMP:11060"/>
        <dbReference type="Rhea" id="RHEA-COMP:11605"/>
        <dbReference type="ChEBI" id="CHEBI:15377"/>
        <dbReference type="ChEBI" id="CHEBI:30013"/>
        <dbReference type="ChEBI" id="CHEBI:43474"/>
        <dbReference type="ChEBI" id="CHEBI:61977"/>
        <dbReference type="EC" id="3.1.3.16"/>
    </reaction>
</comment>
<proteinExistence type="inferred from homology"/>
<dbReference type="Proteomes" id="UP000324897">
    <property type="component" value="Chromosome 1"/>
</dbReference>
<comment type="caution">
    <text evidence="6">The sequence shown here is derived from an EMBL/GenBank/DDBJ whole genome shotgun (WGS) entry which is preliminary data.</text>
</comment>
<dbReference type="SUPFAM" id="SSF81606">
    <property type="entry name" value="PP2C-like"/>
    <property type="match status" value="1"/>
</dbReference>
<accession>A0A5J9V0C1</accession>
<dbReference type="PROSITE" id="PS51746">
    <property type="entry name" value="PPM_2"/>
    <property type="match status" value="1"/>
</dbReference>
<dbReference type="AlphaFoldDB" id="A0A5J9V0C1"/>
<evidence type="ECO:0000256" key="4">
    <source>
        <dbReference type="SAM" id="MobiDB-lite"/>
    </source>
</evidence>
<dbReference type="EMBL" id="RWGY01000011">
    <property type="protein sequence ID" value="TVU28908.1"/>
    <property type="molecule type" value="Genomic_DNA"/>
</dbReference>
<gene>
    <name evidence="6" type="ORF">EJB05_20446</name>
</gene>
<reference evidence="6 7" key="1">
    <citation type="journal article" date="2019" name="Sci. Rep.">
        <title>A high-quality genome of Eragrostis curvula grass provides insights into Poaceae evolution and supports new strategies to enhance forage quality.</title>
        <authorList>
            <person name="Carballo J."/>
            <person name="Santos B.A.C.M."/>
            <person name="Zappacosta D."/>
            <person name="Garbus I."/>
            <person name="Selva J.P."/>
            <person name="Gallo C.A."/>
            <person name="Diaz A."/>
            <person name="Albertini E."/>
            <person name="Caccamo M."/>
            <person name="Echenique V."/>
        </authorList>
    </citation>
    <scope>NUCLEOTIDE SEQUENCE [LARGE SCALE GENOMIC DNA]</scope>
    <source>
        <strain evidence="7">cv. Victoria</strain>
        <tissue evidence="6">Leaf</tissue>
    </source>
</reference>
<dbReference type="GO" id="GO:0046872">
    <property type="term" value="F:metal ion binding"/>
    <property type="evidence" value="ECO:0007669"/>
    <property type="project" value="UniProtKB-UniRule"/>
</dbReference>
<evidence type="ECO:0000313" key="6">
    <source>
        <dbReference type="EMBL" id="TVU28908.1"/>
    </source>
</evidence>
<dbReference type="GO" id="GO:0004722">
    <property type="term" value="F:protein serine/threonine phosphatase activity"/>
    <property type="evidence" value="ECO:0007669"/>
    <property type="project" value="UniProtKB-EC"/>
</dbReference>
<comment type="catalytic activity">
    <reaction evidence="1 3">
        <text>O-phospho-L-seryl-[protein] + H2O = L-seryl-[protein] + phosphate</text>
        <dbReference type="Rhea" id="RHEA:20629"/>
        <dbReference type="Rhea" id="RHEA-COMP:9863"/>
        <dbReference type="Rhea" id="RHEA-COMP:11604"/>
        <dbReference type="ChEBI" id="CHEBI:15377"/>
        <dbReference type="ChEBI" id="CHEBI:29999"/>
        <dbReference type="ChEBI" id="CHEBI:43474"/>
        <dbReference type="ChEBI" id="CHEBI:83421"/>
        <dbReference type="EC" id="3.1.3.16"/>
    </reaction>
</comment>
<name>A0A5J9V0C1_9POAL</name>
<dbReference type="Gramene" id="TVU28908">
    <property type="protein sequence ID" value="TVU28908"/>
    <property type="gene ID" value="EJB05_20446"/>
</dbReference>
<keyword evidence="7" id="KW-1185">Reference proteome</keyword>
<evidence type="ECO:0000313" key="7">
    <source>
        <dbReference type="Proteomes" id="UP000324897"/>
    </source>
</evidence>
<keyword evidence="3" id="KW-0460">Magnesium</keyword>
<sequence length="337" mass="36020">MDRLEQIQQTLGEVDGRVPDAFRVALGLGNRVSPTPAPGDDDDVADFVASLVQPQLATTESSDDRDPAKEPDADAPDLKIDLGSCYVPLHDHDAHFCHADAGVFGVADGVGQYMDDGVDAGAFSRGLMLSASAEVAGTEPVGTPVYPYSLLEKAYEKTAASGSPGASTAVIMSLIGNSLEWAYVGDSTFAVIRDGKIVFRSTPQQHLTRASRAKLRFASTPARRKQHLFSFNDPPFQLSAEAERSDRVADAHVGQVAVRAGDVVVLGTDGLFDNVLDEQLERAVQMGRKLGFSPKNMADIVAGVAYERSMQPSSKKLRRGKPDDITVLVAFIVESDS</sequence>
<comment type="similarity">
    <text evidence="3">Belongs to the PP2C family.</text>
</comment>
<evidence type="ECO:0000256" key="2">
    <source>
        <dbReference type="ARBA" id="ARBA00048336"/>
    </source>
</evidence>
<keyword evidence="3" id="KW-0378">Hydrolase</keyword>
<feature type="domain" description="PPM-type phosphatase" evidence="5">
    <location>
        <begin position="72"/>
        <end position="332"/>
    </location>
</feature>
<dbReference type="EC" id="3.1.3.16" evidence="3"/>
<comment type="cofactor">
    <cofactor evidence="3">
        <name>Mg(2+)</name>
        <dbReference type="ChEBI" id="CHEBI:18420"/>
    </cofactor>
</comment>
<keyword evidence="3" id="KW-0464">Manganese</keyword>
<protein>
    <recommendedName>
        <fullName evidence="3">Protein phosphatase</fullName>
        <ecNumber evidence="3">3.1.3.16</ecNumber>
    </recommendedName>
</protein>
<feature type="non-terminal residue" evidence="6">
    <location>
        <position position="1"/>
    </location>
</feature>
<dbReference type="InterPro" id="IPR036457">
    <property type="entry name" value="PPM-type-like_dom_sf"/>
</dbReference>
<dbReference type="PANTHER" id="PTHR12320:SF74">
    <property type="entry name" value="PROTEIN PHOSPHATASE"/>
    <property type="match status" value="1"/>
</dbReference>
<feature type="region of interest" description="Disordered" evidence="4">
    <location>
        <begin position="55"/>
        <end position="77"/>
    </location>
</feature>
<evidence type="ECO:0000259" key="5">
    <source>
        <dbReference type="PROSITE" id="PS51746"/>
    </source>
</evidence>
<dbReference type="InterPro" id="IPR039123">
    <property type="entry name" value="PPTC7"/>
</dbReference>
<keyword evidence="3" id="KW-0904">Protein phosphatase</keyword>
<dbReference type="Gene3D" id="3.60.40.10">
    <property type="entry name" value="PPM-type phosphatase domain"/>
    <property type="match status" value="1"/>
</dbReference>
<comment type="cofactor">
    <cofactor evidence="3">
        <name>Mn(2+)</name>
        <dbReference type="ChEBI" id="CHEBI:29035"/>
    </cofactor>
</comment>
<evidence type="ECO:0000256" key="3">
    <source>
        <dbReference type="RuleBase" id="RU366020"/>
    </source>
</evidence>
<organism evidence="6 7">
    <name type="scientific">Eragrostis curvula</name>
    <name type="common">weeping love grass</name>
    <dbReference type="NCBI Taxonomy" id="38414"/>
    <lineage>
        <taxon>Eukaryota</taxon>
        <taxon>Viridiplantae</taxon>
        <taxon>Streptophyta</taxon>
        <taxon>Embryophyta</taxon>
        <taxon>Tracheophyta</taxon>
        <taxon>Spermatophyta</taxon>
        <taxon>Magnoliopsida</taxon>
        <taxon>Liliopsida</taxon>
        <taxon>Poales</taxon>
        <taxon>Poaceae</taxon>
        <taxon>PACMAD clade</taxon>
        <taxon>Chloridoideae</taxon>
        <taxon>Eragrostideae</taxon>
        <taxon>Eragrostidinae</taxon>
        <taxon>Eragrostis</taxon>
    </lineage>
</organism>
<dbReference type="SMART" id="SM00332">
    <property type="entry name" value="PP2Cc"/>
    <property type="match status" value="1"/>
</dbReference>